<dbReference type="RefSeq" id="WP_267665504.1">
    <property type="nucleotide sequence ID" value="NZ_JAODIX010000069.1"/>
</dbReference>
<feature type="non-terminal residue" evidence="2">
    <location>
        <position position="1"/>
    </location>
</feature>
<keyword evidence="3" id="KW-1185">Reference proteome</keyword>
<sequence length="101" mass="11142">LGRCEVLCGAVGWDSKGQSPAALPPAARGAKRLAAARTKARDARTAGTSDASDEGRSERTESSRLGLWRCFPPIRCQLFISERLGLWRYSRPVQYHLLINE</sequence>
<dbReference type="EMBL" id="JBHSZZ010000069">
    <property type="protein sequence ID" value="MFC7188052.1"/>
    <property type="molecule type" value="Genomic_DNA"/>
</dbReference>
<name>A0ABD5YHU2_9EURY</name>
<feature type="compositionally biased region" description="Low complexity" evidence="1">
    <location>
        <begin position="24"/>
        <end position="37"/>
    </location>
</feature>
<organism evidence="2 3">
    <name type="scientific">Halorubrum yunnanense</name>
    <dbReference type="NCBI Taxonomy" id="1526162"/>
    <lineage>
        <taxon>Archaea</taxon>
        <taxon>Methanobacteriati</taxon>
        <taxon>Methanobacteriota</taxon>
        <taxon>Stenosarchaea group</taxon>
        <taxon>Halobacteria</taxon>
        <taxon>Halobacteriales</taxon>
        <taxon>Haloferacaceae</taxon>
        <taxon>Halorubrum</taxon>
    </lineage>
</organism>
<accession>A0ABD5YHU2</accession>
<evidence type="ECO:0000313" key="3">
    <source>
        <dbReference type="Proteomes" id="UP001596390"/>
    </source>
</evidence>
<comment type="caution">
    <text evidence="2">The sequence shown here is derived from an EMBL/GenBank/DDBJ whole genome shotgun (WGS) entry which is preliminary data.</text>
</comment>
<dbReference type="AlphaFoldDB" id="A0ABD5YHU2"/>
<protein>
    <submittedName>
        <fullName evidence="2">Uncharacterized protein</fullName>
    </submittedName>
</protein>
<feature type="region of interest" description="Disordered" evidence="1">
    <location>
        <begin position="16"/>
        <end position="63"/>
    </location>
</feature>
<reference evidence="2 3" key="1">
    <citation type="journal article" date="2019" name="Int. J. Syst. Evol. Microbiol.">
        <title>The Global Catalogue of Microorganisms (GCM) 10K type strain sequencing project: providing services to taxonomists for standard genome sequencing and annotation.</title>
        <authorList>
            <consortium name="The Broad Institute Genomics Platform"/>
            <consortium name="The Broad Institute Genome Sequencing Center for Infectious Disease"/>
            <person name="Wu L."/>
            <person name="Ma J."/>
        </authorList>
    </citation>
    <scope>NUCLEOTIDE SEQUENCE [LARGE SCALE GENOMIC DNA]</scope>
    <source>
        <strain evidence="2 3">Q85</strain>
    </source>
</reference>
<evidence type="ECO:0000256" key="1">
    <source>
        <dbReference type="SAM" id="MobiDB-lite"/>
    </source>
</evidence>
<gene>
    <name evidence="2" type="ORF">ACFQMK_14455</name>
</gene>
<dbReference type="Proteomes" id="UP001596390">
    <property type="component" value="Unassembled WGS sequence"/>
</dbReference>
<proteinExistence type="predicted"/>
<evidence type="ECO:0000313" key="2">
    <source>
        <dbReference type="EMBL" id="MFC7188052.1"/>
    </source>
</evidence>
<feature type="compositionally biased region" description="Basic and acidic residues" evidence="1">
    <location>
        <begin position="53"/>
        <end position="62"/>
    </location>
</feature>